<evidence type="ECO:0000256" key="3">
    <source>
        <dbReference type="ARBA" id="ARBA00022679"/>
    </source>
</evidence>
<protein>
    <recommendedName>
        <fullName evidence="2">non-specific protein-tyrosine kinase</fullName>
        <ecNumber evidence="2">2.7.10.2</ecNumber>
    </recommendedName>
</protein>
<dbReference type="GO" id="GO:0016301">
    <property type="term" value="F:kinase activity"/>
    <property type="evidence" value="ECO:0007669"/>
    <property type="project" value="UniProtKB-KW"/>
</dbReference>
<dbReference type="RefSeq" id="WP_269310827.1">
    <property type="nucleotide sequence ID" value="NZ_CP114052.1"/>
</dbReference>
<organism evidence="10 11">
    <name type="scientific">Peptostreptococcus equinus</name>
    <dbReference type="NCBI Taxonomy" id="3003601"/>
    <lineage>
        <taxon>Bacteria</taxon>
        <taxon>Bacillati</taxon>
        <taxon>Bacillota</taxon>
        <taxon>Clostridia</taxon>
        <taxon>Peptostreptococcales</taxon>
        <taxon>Peptostreptococcaceae</taxon>
        <taxon>Peptostreptococcus</taxon>
    </lineage>
</organism>
<sequence>MNKKLKNYYSNTSMLGEAIRTLRTNLSFSSIDGNMKAILITSAEPADGKSTVSVNLARSMAENGSKVLLIDCDLRNPSIAKVSGNTNPRGITNYLVRESRLEDIIMHDKKIPSLELILSGTKPPNPAELLSTNRMKDFIEVAKRNYDMVILDTPPVGILTDAAVLSRIVDGVVMVVSHEKTKKSSINDAIKNLKNVGANIVGMVFNRVPVAKNNKYGYGNDGK</sequence>
<gene>
    <name evidence="10" type="ORF">O0R46_06030</name>
</gene>
<keyword evidence="7" id="KW-0829">Tyrosine-protein kinase</keyword>
<dbReference type="PANTHER" id="PTHR32309">
    <property type="entry name" value="TYROSINE-PROTEIN KINASE"/>
    <property type="match status" value="1"/>
</dbReference>
<keyword evidence="11" id="KW-1185">Reference proteome</keyword>
<dbReference type="Gene3D" id="3.40.50.300">
    <property type="entry name" value="P-loop containing nucleotide triphosphate hydrolases"/>
    <property type="match status" value="1"/>
</dbReference>
<evidence type="ECO:0000313" key="10">
    <source>
        <dbReference type="EMBL" id="WAW14165.1"/>
    </source>
</evidence>
<evidence type="ECO:0000256" key="2">
    <source>
        <dbReference type="ARBA" id="ARBA00011903"/>
    </source>
</evidence>
<evidence type="ECO:0000256" key="5">
    <source>
        <dbReference type="ARBA" id="ARBA00022777"/>
    </source>
</evidence>
<dbReference type="NCBIfam" id="TIGR01007">
    <property type="entry name" value="eps_fam"/>
    <property type="match status" value="1"/>
</dbReference>
<dbReference type="Proteomes" id="UP001164187">
    <property type="component" value="Chromosome"/>
</dbReference>
<name>A0ABY7JM58_9FIRM</name>
<keyword evidence="4" id="KW-0547">Nucleotide-binding</keyword>
<dbReference type="InterPro" id="IPR025669">
    <property type="entry name" value="AAA_dom"/>
</dbReference>
<evidence type="ECO:0000259" key="9">
    <source>
        <dbReference type="Pfam" id="PF13614"/>
    </source>
</evidence>
<dbReference type="InterPro" id="IPR027417">
    <property type="entry name" value="P-loop_NTPase"/>
</dbReference>
<feature type="domain" description="AAA" evidence="9">
    <location>
        <begin position="36"/>
        <end position="197"/>
    </location>
</feature>
<accession>A0ABY7JM58</accession>
<dbReference type="SUPFAM" id="SSF52540">
    <property type="entry name" value="P-loop containing nucleoside triphosphate hydrolases"/>
    <property type="match status" value="1"/>
</dbReference>
<evidence type="ECO:0000313" key="11">
    <source>
        <dbReference type="Proteomes" id="UP001164187"/>
    </source>
</evidence>
<evidence type="ECO:0000256" key="7">
    <source>
        <dbReference type="ARBA" id="ARBA00023137"/>
    </source>
</evidence>
<evidence type="ECO:0000256" key="6">
    <source>
        <dbReference type="ARBA" id="ARBA00022840"/>
    </source>
</evidence>
<dbReference type="InterPro" id="IPR005702">
    <property type="entry name" value="Wzc-like_C"/>
</dbReference>
<dbReference type="Pfam" id="PF13614">
    <property type="entry name" value="AAA_31"/>
    <property type="match status" value="1"/>
</dbReference>
<proteinExistence type="inferred from homology"/>
<evidence type="ECO:0000256" key="1">
    <source>
        <dbReference type="ARBA" id="ARBA00007316"/>
    </source>
</evidence>
<dbReference type="InterPro" id="IPR050445">
    <property type="entry name" value="Bact_polysacc_biosynth/exp"/>
</dbReference>
<reference evidence="10" key="1">
    <citation type="submission" date="2022-12" db="EMBL/GenBank/DDBJ databases">
        <title>Peptostreptococcus.</title>
        <authorList>
            <person name="Lee S.H."/>
        </authorList>
    </citation>
    <scope>NUCLEOTIDE SEQUENCE</scope>
    <source>
        <strain evidence="10">CBA3647</strain>
    </source>
</reference>
<dbReference type="EMBL" id="CP114052">
    <property type="protein sequence ID" value="WAW14165.1"/>
    <property type="molecule type" value="Genomic_DNA"/>
</dbReference>
<dbReference type="CDD" id="cd05387">
    <property type="entry name" value="BY-kinase"/>
    <property type="match status" value="1"/>
</dbReference>
<evidence type="ECO:0000256" key="8">
    <source>
        <dbReference type="ARBA" id="ARBA00051245"/>
    </source>
</evidence>
<keyword evidence="3" id="KW-0808">Transferase</keyword>
<evidence type="ECO:0000256" key="4">
    <source>
        <dbReference type="ARBA" id="ARBA00022741"/>
    </source>
</evidence>
<dbReference type="EC" id="2.7.10.2" evidence="2"/>
<comment type="similarity">
    <text evidence="1">Belongs to the CpsD/CapB family.</text>
</comment>
<dbReference type="PANTHER" id="PTHR32309:SF13">
    <property type="entry name" value="FERRIC ENTEROBACTIN TRANSPORT PROTEIN FEPE"/>
    <property type="match status" value="1"/>
</dbReference>
<keyword evidence="6" id="KW-0067">ATP-binding</keyword>
<comment type="catalytic activity">
    <reaction evidence="8">
        <text>L-tyrosyl-[protein] + ATP = O-phospho-L-tyrosyl-[protein] + ADP + H(+)</text>
        <dbReference type="Rhea" id="RHEA:10596"/>
        <dbReference type="Rhea" id="RHEA-COMP:10136"/>
        <dbReference type="Rhea" id="RHEA-COMP:20101"/>
        <dbReference type="ChEBI" id="CHEBI:15378"/>
        <dbReference type="ChEBI" id="CHEBI:30616"/>
        <dbReference type="ChEBI" id="CHEBI:46858"/>
        <dbReference type="ChEBI" id="CHEBI:61978"/>
        <dbReference type="ChEBI" id="CHEBI:456216"/>
        <dbReference type="EC" id="2.7.10.2"/>
    </reaction>
</comment>
<keyword evidence="5 10" id="KW-0418">Kinase</keyword>